<feature type="transmembrane region" description="Helical" evidence="2">
    <location>
        <begin position="246"/>
        <end position="265"/>
    </location>
</feature>
<evidence type="ECO:0000256" key="2">
    <source>
        <dbReference type="SAM" id="Phobius"/>
    </source>
</evidence>
<evidence type="ECO:0000313" key="4">
    <source>
        <dbReference type="Proteomes" id="UP000593892"/>
    </source>
</evidence>
<organism evidence="3 4">
    <name type="scientific">Paludibaculum fermentans</name>
    <dbReference type="NCBI Taxonomy" id="1473598"/>
    <lineage>
        <taxon>Bacteria</taxon>
        <taxon>Pseudomonadati</taxon>
        <taxon>Acidobacteriota</taxon>
        <taxon>Terriglobia</taxon>
        <taxon>Bryobacterales</taxon>
        <taxon>Bryobacteraceae</taxon>
        <taxon>Paludibaculum</taxon>
    </lineage>
</organism>
<sequence length="682" mass="76317">MLFYALTIFLSAFLLFQVQPIIAKMILPWFGGTAAVWATCLLFFQSALLLGYFYSHGLVKRLKPKQQWILHASLLLVCLALLPITPSASWKPLTPDAPTFRILGLLAATIGLPYFLLSTTGPLIQAWYVQSNPGATPYRLFALSNLGSMLALLSYPPLIEPNLTLHHQAYVWSGGFAIFAVLCIFTGWRSYRTAVVAESVAAPEEPAPQPPTRSLYFMAIGLSAVPSMLLLSLTSHMSMDLAPIPFLWILPLALYLLTFILCFDAEGWYRRIYFLAALPFAIGAIAWLMRLDPSARPDVRICIVEYSLSFFIICMCCHGELARLKPHPKFLTGYFLMVSIGGAIGGVFVALIAPYVFNANYELPLSLACAVGIAALVLFRDEDWPFRKDLLGWPAIALFTLSALIIGGLAREMREMVSDSILVARNFYGELRVKQYEGMYDWDGHRSLVHGAINHGEEYTHPARRKEIATYYCPDTALGLVMQARSIGSVQRVAVIGLGTGTIASYSRMGDLYRFYEINPLVKKIAYEQFWYLKSAEGLIEIDMGDARLSLEREPVQNYDTIAVDAFSSDSIPVHLLTREAMLLYFHHLKPDGALAIHISNRYIDLKPVLERAANSIGKYALVVETDDDEQEKCYGTTWVLITGNKDLLDRPEFKKAGEPPKPAPWLPVWTDDYSNIYKVLK</sequence>
<dbReference type="AlphaFoldDB" id="A0A7S7NMP6"/>
<protein>
    <submittedName>
        <fullName evidence="3">Fused MFS/spermidine synthase</fullName>
    </submittedName>
</protein>
<accession>A0A7S7NMP6</accession>
<dbReference type="InterPro" id="IPR036259">
    <property type="entry name" value="MFS_trans_sf"/>
</dbReference>
<keyword evidence="2" id="KW-0472">Membrane</keyword>
<dbReference type="PANTHER" id="PTHR43317">
    <property type="entry name" value="THERMOSPERMINE SYNTHASE ACAULIS5"/>
    <property type="match status" value="1"/>
</dbReference>
<dbReference type="Proteomes" id="UP000593892">
    <property type="component" value="Chromosome"/>
</dbReference>
<feature type="transmembrane region" description="Helical" evidence="2">
    <location>
        <begin position="36"/>
        <end position="56"/>
    </location>
</feature>
<name>A0A7S7NMP6_PALFE</name>
<feature type="transmembrane region" description="Helical" evidence="2">
    <location>
        <begin position="272"/>
        <end position="291"/>
    </location>
</feature>
<dbReference type="SUPFAM" id="SSF53335">
    <property type="entry name" value="S-adenosyl-L-methionine-dependent methyltransferases"/>
    <property type="match status" value="1"/>
</dbReference>
<dbReference type="EMBL" id="CP063849">
    <property type="protein sequence ID" value="QOY86389.1"/>
    <property type="molecule type" value="Genomic_DNA"/>
</dbReference>
<feature type="transmembrane region" description="Helical" evidence="2">
    <location>
        <begin position="334"/>
        <end position="357"/>
    </location>
</feature>
<dbReference type="SUPFAM" id="SSF103473">
    <property type="entry name" value="MFS general substrate transporter"/>
    <property type="match status" value="1"/>
</dbReference>
<feature type="transmembrane region" description="Helical" evidence="2">
    <location>
        <begin position="102"/>
        <end position="128"/>
    </location>
</feature>
<reference evidence="3 4" key="1">
    <citation type="submission" date="2020-10" db="EMBL/GenBank/DDBJ databases">
        <title>Complete genome sequence of Paludibaculum fermentans P105T, a facultatively anaerobic acidobacterium capable of dissimilatory Fe(III) reduction.</title>
        <authorList>
            <person name="Dedysh S.N."/>
            <person name="Beletsky A.V."/>
            <person name="Kulichevskaya I.S."/>
            <person name="Mardanov A.V."/>
            <person name="Ravin N.V."/>
        </authorList>
    </citation>
    <scope>NUCLEOTIDE SEQUENCE [LARGE SCALE GENOMIC DNA]</scope>
    <source>
        <strain evidence="3 4">P105</strain>
    </source>
</reference>
<keyword evidence="4" id="KW-1185">Reference proteome</keyword>
<feature type="transmembrane region" description="Helical" evidence="2">
    <location>
        <begin position="170"/>
        <end position="188"/>
    </location>
</feature>
<feature type="transmembrane region" description="Helical" evidence="2">
    <location>
        <begin position="140"/>
        <end position="158"/>
    </location>
</feature>
<dbReference type="NCBIfam" id="NF037959">
    <property type="entry name" value="MFS_SpdSyn"/>
    <property type="match status" value="1"/>
</dbReference>
<feature type="transmembrane region" description="Helical" evidence="2">
    <location>
        <begin position="68"/>
        <end position="90"/>
    </location>
</feature>
<dbReference type="PANTHER" id="PTHR43317:SF1">
    <property type="entry name" value="THERMOSPERMINE SYNTHASE ACAULIS5"/>
    <property type="match status" value="1"/>
</dbReference>
<keyword evidence="2" id="KW-1133">Transmembrane helix</keyword>
<evidence type="ECO:0000313" key="3">
    <source>
        <dbReference type="EMBL" id="QOY86389.1"/>
    </source>
</evidence>
<feature type="transmembrane region" description="Helical" evidence="2">
    <location>
        <begin position="391"/>
        <end position="410"/>
    </location>
</feature>
<keyword evidence="1" id="KW-0620">Polyamine biosynthesis</keyword>
<feature type="transmembrane region" description="Helical" evidence="2">
    <location>
        <begin position="215"/>
        <end position="234"/>
    </location>
</feature>
<dbReference type="GO" id="GO:0006596">
    <property type="term" value="P:polyamine biosynthetic process"/>
    <property type="evidence" value="ECO:0007669"/>
    <property type="project" value="UniProtKB-KW"/>
</dbReference>
<gene>
    <name evidence="3" type="ORF">IRI77_26780</name>
</gene>
<dbReference type="Gene3D" id="3.40.50.150">
    <property type="entry name" value="Vaccinia Virus protein VP39"/>
    <property type="match status" value="1"/>
</dbReference>
<feature type="transmembrane region" description="Helical" evidence="2">
    <location>
        <begin position="363"/>
        <end position="379"/>
    </location>
</feature>
<dbReference type="InterPro" id="IPR029063">
    <property type="entry name" value="SAM-dependent_MTases_sf"/>
</dbReference>
<keyword evidence="2" id="KW-0812">Transmembrane</keyword>
<proteinExistence type="predicted"/>
<dbReference type="RefSeq" id="WP_194448058.1">
    <property type="nucleotide sequence ID" value="NZ_CP063849.1"/>
</dbReference>
<evidence type="ECO:0000256" key="1">
    <source>
        <dbReference type="ARBA" id="ARBA00023115"/>
    </source>
</evidence>
<dbReference type="KEGG" id="pfer:IRI77_26780"/>